<dbReference type="GO" id="GO:0003677">
    <property type="term" value="F:DNA binding"/>
    <property type="evidence" value="ECO:0007669"/>
    <property type="project" value="UniProtKB-UniRule"/>
</dbReference>
<dbReference type="Proteomes" id="UP000199647">
    <property type="component" value="Unassembled WGS sequence"/>
</dbReference>
<dbReference type="InterPro" id="IPR036894">
    <property type="entry name" value="YbaB-like_sf"/>
</dbReference>
<dbReference type="HAMAP" id="MF_00274">
    <property type="entry name" value="DNA_YbaB_EbfC"/>
    <property type="match status" value="1"/>
</dbReference>
<keyword evidence="5" id="KW-1185">Reference proteome</keyword>
<accession>A0A1H9HGM4</accession>
<feature type="coiled-coil region" evidence="3">
    <location>
        <begin position="4"/>
        <end position="31"/>
    </location>
</feature>
<dbReference type="PANTHER" id="PTHR33449:SF1">
    <property type="entry name" value="NUCLEOID-ASSOCIATED PROTEIN YBAB"/>
    <property type="match status" value="1"/>
</dbReference>
<evidence type="ECO:0000256" key="2">
    <source>
        <dbReference type="HAMAP-Rule" id="MF_00274"/>
    </source>
</evidence>
<dbReference type="Gene3D" id="3.30.1310.10">
    <property type="entry name" value="Nucleoid-associated protein YbaB-like domain"/>
    <property type="match status" value="1"/>
</dbReference>
<dbReference type="STRING" id="1855383.SAMN05216548_10634"/>
<protein>
    <recommendedName>
        <fullName evidence="2">Nucleoid-associated protein SAMN05216548_10634</fullName>
    </recommendedName>
</protein>
<evidence type="ECO:0000313" key="4">
    <source>
        <dbReference type="EMBL" id="SEQ61434.1"/>
    </source>
</evidence>
<dbReference type="PIRSF" id="PIRSF004555">
    <property type="entry name" value="UCP004555"/>
    <property type="match status" value="1"/>
</dbReference>
<sequence>MRDLMGMMSKAKELQEKMQGLQAEIAEMEVTGTSGGGLVTVVVDGKGVLKSVKIDPSLAQADEVEILEDLIVAAATDASGRATRAAEEKMQALTAGLPLPGGFKLPF</sequence>
<dbReference type="RefSeq" id="WP_092496408.1">
    <property type="nucleotide sequence ID" value="NZ_FOFG01000006.1"/>
</dbReference>
<gene>
    <name evidence="4" type="ORF">SAMN05216548_10634</name>
</gene>
<reference evidence="4 5" key="1">
    <citation type="submission" date="2016-10" db="EMBL/GenBank/DDBJ databases">
        <authorList>
            <person name="de Groot N.N."/>
        </authorList>
    </citation>
    <scope>NUCLEOTIDE SEQUENCE [LARGE SCALE GENOMIC DNA]</scope>
    <source>
        <strain evidence="4 5">A52C2</strain>
    </source>
</reference>
<dbReference type="OrthoDB" id="9803080at2"/>
<organism evidence="4 5">
    <name type="scientific">Faunimonas pinastri</name>
    <dbReference type="NCBI Taxonomy" id="1855383"/>
    <lineage>
        <taxon>Bacteria</taxon>
        <taxon>Pseudomonadati</taxon>
        <taxon>Pseudomonadota</taxon>
        <taxon>Alphaproteobacteria</taxon>
        <taxon>Hyphomicrobiales</taxon>
        <taxon>Afifellaceae</taxon>
        <taxon>Faunimonas</taxon>
    </lineage>
</organism>
<dbReference type="EMBL" id="FOFG01000006">
    <property type="protein sequence ID" value="SEQ61434.1"/>
    <property type="molecule type" value="Genomic_DNA"/>
</dbReference>
<keyword evidence="1 2" id="KW-0238">DNA-binding</keyword>
<dbReference type="NCBIfam" id="TIGR00103">
    <property type="entry name" value="DNA_YbaB_EbfC"/>
    <property type="match status" value="1"/>
</dbReference>
<proteinExistence type="inferred from homology"/>
<dbReference type="PANTHER" id="PTHR33449">
    <property type="entry name" value="NUCLEOID-ASSOCIATED PROTEIN YBAB"/>
    <property type="match status" value="1"/>
</dbReference>
<comment type="subunit">
    <text evidence="2">Homodimer.</text>
</comment>
<dbReference type="AlphaFoldDB" id="A0A1H9HGM4"/>
<dbReference type="GO" id="GO:0005829">
    <property type="term" value="C:cytosol"/>
    <property type="evidence" value="ECO:0007669"/>
    <property type="project" value="TreeGrafter"/>
</dbReference>
<comment type="function">
    <text evidence="2">Binds to DNA and alters its conformation. May be involved in regulation of gene expression, nucleoid organization and DNA protection.</text>
</comment>
<comment type="similarity">
    <text evidence="2">Belongs to the YbaB/EbfC family.</text>
</comment>
<name>A0A1H9HGM4_9HYPH</name>
<keyword evidence="2" id="KW-0963">Cytoplasm</keyword>
<dbReference type="Pfam" id="PF02575">
    <property type="entry name" value="YbaB_DNA_bd"/>
    <property type="match status" value="1"/>
</dbReference>
<evidence type="ECO:0000256" key="1">
    <source>
        <dbReference type="ARBA" id="ARBA00023125"/>
    </source>
</evidence>
<evidence type="ECO:0000313" key="5">
    <source>
        <dbReference type="Proteomes" id="UP000199647"/>
    </source>
</evidence>
<dbReference type="GO" id="GO:0043590">
    <property type="term" value="C:bacterial nucleoid"/>
    <property type="evidence" value="ECO:0007669"/>
    <property type="project" value="UniProtKB-UniRule"/>
</dbReference>
<keyword evidence="3" id="KW-0175">Coiled coil</keyword>
<evidence type="ECO:0000256" key="3">
    <source>
        <dbReference type="SAM" id="Coils"/>
    </source>
</evidence>
<dbReference type="SUPFAM" id="SSF82607">
    <property type="entry name" value="YbaB-like"/>
    <property type="match status" value="1"/>
</dbReference>
<dbReference type="InterPro" id="IPR004401">
    <property type="entry name" value="YbaB/EbfC"/>
</dbReference>
<comment type="subcellular location">
    <subcellularLocation>
        <location evidence="2">Cytoplasm</location>
        <location evidence="2">Nucleoid</location>
    </subcellularLocation>
</comment>